<sequence length="263" mass="28489">MEVLLLGTGAADGIPNVFCRCETCTDYRLRGELRTPTSVLVDGRLLIDPGPEAPRQVTRYGRDLTGLKAILAGHAHDDHLDPSLLMHRSWVSSAPLEVAGPEPVINITSKWLDPAQRAVRMRPLTAGDQVELAGYQVRALAANHHAFGEALCYWISDGSSALLYLTDTGRLSAATLDSLIGCRADLVLLEETFGYVTDRSEQHHHLHSFAETISELRSRGIVDASSRVVAIHLGHDNPPLGQLRDQLALSGAEALPDGTLIVL</sequence>
<dbReference type="Gene3D" id="3.60.15.10">
    <property type="entry name" value="Ribonuclease Z/Hydroxyacylglutathione hydrolase-like"/>
    <property type="match status" value="1"/>
</dbReference>
<dbReference type="OrthoDB" id="9788370at2"/>
<feature type="domain" description="Metallo-beta-lactamase" evidence="1">
    <location>
        <begin position="44"/>
        <end position="232"/>
    </location>
</feature>
<dbReference type="Pfam" id="PF12706">
    <property type="entry name" value="Lactamase_B_2"/>
    <property type="match status" value="1"/>
</dbReference>
<name>A0A2A9CUF9_9ACTN</name>
<dbReference type="PANTHER" id="PTHR42663:SF6">
    <property type="entry name" value="HYDROLASE C777.06C-RELATED"/>
    <property type="match status" value="1"/>
</dbReference>
<dbReference type="InterPro" id="IPR036866">
    <property type="entry name" value="RibonucZ/Hydroxyglut_hydro"/>
</dbReference>
<organism evidence="2 3">
    <name type="scientific">Propionicimonas paludicola</name>
    <dbReference type="NCBI Taxonomy" id="185243"/>
    <lineage>
        <taxon>Bacteria</taxon>
        <taxon>Bacillati</taxon>
        <taxon>Actinomycetota</taxon>
        <taxon>Actinomycetes</taxon>
        <taxon>Propionibacteriales</taxon>
        <taxon>Nocardioidaceae</taxon>
        <taxon>Propionicimonas</taxon>
    </lineage>
</organism>
<dbReference type="GO" id="GO:0016779">
    <property type="term" value="F:nucleotidyltransferase activity"/>
    <property type="evidence" value="ECO:0007669"/>
    <property type="project" value="UniProtKB-KW"/>
</dbReference>
<comment type="caution">
    <text evidence="2">The sequence shown here is derived from an EMBL/GenBank/DDBJ whole genome shotgun (WGS) entry which is preliminary data.</text>
</comment>
<dbReference type="EMBL" id="PDJC01000001">
    <property type="protein sequence ID" value="PFG17260.1"/>
    <property type="molecule type" value="Genomic_DNA"/>
</dbReference>
<protein>
    <submittedName>
        <fullName evidence="2">Adenosylcobinamide kinase/adenosylcobinamide-phosphate guanylyltransferase</fullName>
    </submittedName>
</protein>
<keyword evidence="2" id="KW-0808">Transferase</keyword>
<dbReference type="AlphaFoldDB" id="A0A2A9CUF9"/>
<dbReference type="RefSeq" id="WP_098460705.1">
    <property type="nucleotide sequence ID" value="NZ_PDJC01000001.1"/>
</dbReference>
<gene>
    <name evidence="2" type="ORF">ATK74_1826</name>
</gene>
<dbReference type="InterPro" id="IPR001279">
    <property type="entry name" value="Metallo-B-lactamas"/>
</dbReference>
<keyword evidence="2" id="KW-0418">Kinase</keyword>
<evidence type="ECO:0000313" key="2">
    <source>
        <dbReference type="EMBL" id="PFG17260.1"/>
    </source>
</evidence>
<dbReference type="PANTHER" id="PTHR42663">
    <property type="entry name" value="HYDROLASE C777.06C-RELATED-RELATED"/>
    <property type="match status" value="1"/>
</dbReference>
<reference evidence="2 3" key="1">
    <citation type="submission" date="2017-10" db="EMBL/GenBank/DDBJ databases">
        <title>Sequencing the genomes of 1000 actinobacteria strains.</title>
        <authorList>
            <person name="Klenk H.-P."/>
        </authorList>
    </citation>
    <scope>NUCLEOTIDE SEQUENCE [LARGE SCALE GENOMIC DNA]</scope>
    <source>
        <strain evidence="2 3">DSM 15597</strain>
    </source>
</reference>
<dbReference type="GO" id="GO:0016301">
    <property type="term" value="F:kinase activity"/>
    <property type="evidence" value="ECO:0007669"/>
    <property type="project" value="UniProtKB-KW"/>
</dbReference>
<evidence type="ECO:0000259" key="1">
    <source>
        <dbReference type="Pfam" id="PF12706"/>
    </source>
</evidence>
<proteinExistence type="predicted"/>
<dbReference type="Proteomes" id="UP000226079">
    <property type="component" value="Unassembled WGS sequence"/>
</dbReference>
<dbReference type="SUPFAM" id="SSF56281">
    <property type="entry name" value="Metallo-hydrolase/oxidoreductase"/>
    <property type="match status" value="1"/>
</dbReference>
<keyword evidence="2" id="KW-0548">Nucleotidyltransferase</keyword>
<keyword evidence="3" id="KW-1185">Reference proteome</keyword>
<evidence type="ECO:0000313" key="3">
    <source>
        <dbReference type="Proteomes" id="UP000226079"/>
    </source>
</evidence>
<accession>A0A2A9CUF9</accession>